<evidence type="ECO:0000313" key="2">
    <source>
        <dbReference type="Proteomes" id="UP000595917"/>
    </source>
</evidence>
<name>A0A7T7XML7_9SPIR</name>
<keyword evidence="2" id="KW-1185">Reference proteome</keyword>
<accession>A0A7T7XML7</accession>
<dbReference type="EMBL" id="CP067089">
    <property type="protein sequence ID" value="QQO09007.1"/>
    <property type="molecule type" value="Genomic_DNA"/>
</dbReference>
<evidence type="ECO:0000313" key="1">
    <source>
        <dbReference type="EMBL" id="QQO09007.1"/>
    </source>
</evidence>
<proteinExistence type="predicted"/>
<dbReference type="RefSeq" id="WP_215626312.1">
    <property type="nucleotide sequence ID" value="NZ_CP067089.2"/>
</dbReference>
<dbReference type="AlphaFoldDB" id="A0A7T7XML7"/>
<reference evidence="1" key="1">
    <citation type="submission" date="2021-01" db="EMBL/GenBank/DDBJ databases">
        <title>Description of Breznakiella homolactica.</title>
        <authorList>
            <person name="Song Y."/>
            <person name="Brune A."/>
        </authorList>
    </citation>
    <scope>NUCLEOTIDE SEQUENCE</scope>
    <source>
        <strain evidence="1">RmG30</strain>
    </source>
</reference>
<dbReference type="KEGG" id="bhc:JFL75_19070"/>
<dbReference type="Proteomes" id="UP000595917">
    <property type="component" value="Chromosome"/>
</dbReference>
<protein>
    <submittedName>
        <fullName evidence="1">Uncharacterized protein</fullName>
    </submittedName>
</protein>
<sequence>MSQYGILRHCYETLFGILSEVGSSTGLFDVRGGVPAAAAPEAAGVFLIVTDVAQVSQDKNGEKVFVDEKTYPAPTYVAFIAAVTVISGTYPALLEAAGCIIRYFKDHNTFSPGDYNWHGNSNDTVYIEPVIREPIVNRPLPAGQAFPAVTIEYRIEAAVNSEKGGEFRRVQKTDIRSKTVE</sequence>
<organism evidence="1 2">
    <name type="scientific">Breznakiella homolactica</name>
    <dbReference type="NCBI Taxonomy" id="2798577"/>
    <lineage>
        <taxon>Bacteria</taxon>
        <taxon>Pseudomonadati</taxon>
        <taxon>Spirochaetota</taxon>
        <taxon>Spirochaetia</taxon>
        <taxon>Spirochaetales</taxon>
        <taxon>Breznakiellaceae</taxon>
        <taxon>Breznakiella</taxon>
    </lineage>
</organism>
<gene>
    <name evidence="1" type="ORF">JFL75_19070</name>
</gene>